<feature type="repeat" description="TPR" evidence="1">
    <location>
        <begin position="327"/>
        <end position="360"/>
    </location>
</feature>
<keyword evidence="5" id="KW-1185">Reference proteome</keyword>
<dbReference type="InterPro" id="IPR001309">
    <property type="entry name" value="Pept_C14_p20"/>
</dbReference>
<dbReference type="Gene3D" id="3.40.50.1460">
    <property type="match status" value="1"/>
</dbReference>
<evidence type="ECO:0000256" key="2">
    <source>
        <dbReference type="SAM" id="MobiDB-lite"/>
    </source>
</evidence>
<feature type="region of interest" description="Disordered" evidence="2">
    <location>
        <begin position="260"/>
        <end position="306"/>
    </location>
</feature>
<dbReference type="PANTHER" id="PTHR22576:SF37">
    <property type="entry name" value="MUCOSA-ASSOCIATED LYMPHOID TISSUE LYMPHOMA TRANSLOCATION PROTEIN 1"/>
    <property type="match status" value="1"/>
</dbReference>
<dbReference type="Pfam" id="PF13181">
    <property type="entry name" value="TPR_8"/>
    <property type="match status" value="1"/>
</dbReference>
<dbReference type="InterPro" id="IPR011600">
    <property type="entry name" value="Pept_C14_caspase"/>
</dbReference>
<dbReference type="SMART" id="SM00028">
    <property type="entry name" value="TPR"/>
    <property type="match status" value="3"/>
</dbReference>
<dbReference type="Proteomes" id="UP001156905">
    <property type="component" value="Unassembled WGS sequence"/>
</dbReference>
<reference evidence="5" key="1">
    <citation type="journal article" date="2019" name="Int. J. Syst. Evol. Microbiol.">
        <title>The Global Catalogue of Microorganisms (GCM) 10K type strain sequencing project: providing services to taxonomists for standard genome sequencing and annotation.</title>
        <authorList>
            <consortium name="The Broad Institute Genomics Platform"/>
            <consortium name="The Broad Institute Genome Sequencing Center for Infectious Disease"/>
            <person name="Wu L."/>
            <person name="Ma J."/>
        </authorList>
    </citation>
    <scope>NUCLEOTIDE SEQUENCE [LARGE SCALE GENOMIC DNA]</scope>
    <source>
        <strain evidence="5">NBRC 102520</strain>
    </source>
</reference>
<dbReference type="InterPro" id="IPR052039">
    <property type="entry name" value="Caspase-related_regulators"/>
</dbReference>
<dbReference type="EMBL" id="BSOW01000006">
    <property type="protein sequence ID" value="GLR85418.1"/>
    <property type="molecule type" value="Genomic_DNA"/>
</dbReference>
<feature type="repeat" description="TPR" evidence="1">
    <location>
        <begin position="395"/>
        <end position="428"/>
    </location>
</feature>
<dbReference type="PROSITE" id="PS50005">
    <property type="entry name" value="TPR"/>
    <property type="match status" value="2"/>
</dbReference>
<dbReference type="InterPro" id="IPR011990">
    <property type="entry name" value="TPR-like_helical_dom_sf"/>
</dbReference>
<evidence type="ECO:0000256" key="1">
    <source>
        <dbReference type="PROSITE-ProRule" id="PRU00339"/>
    </source>
</evidence>
<dbReference type="Gene3D" id="1.25.40.10">
    <property type="entry name" value="Tetratricopeptide repeat domain"/>
    <property type="match status" value="1"/>
</dbReference>
<dbReference type="Pfam" id="PF13432">
    <property type="entry name" value="TPR_16"/>
    <property type="match status" value="1"/>
</dbReference>
<feature type="domain" description="Caspase family p20" evidence="3">
    <location>
        <begin position="40"/>
        <end position="98"/>
    </location>
</feature>
<accession>A0ABQ6AZU1</accession>
<keyword evidence="1" id="KW-0802">TPR repeat</keyword>
<evidence type="ECO:0000313" key="5">
    <source>
        <dbReference type="Proteomes" id="UP001156905"/>
    </source>
</evidence>
<proteinExistence type="predicted"/>
<protein>
    <recommendedName>
        <fullName evidence="3">Caspase family p20 domain-containing protein</fullName>
    </recommendedName>
</protein>
<organism evidence="4 5">
    <name type="scientific">Bradyrhizobium iriomotense</name>
    <dbReference type="NCBI Taxonomy" id="441950"/>
    <lineage>
        <taxon>Bacteria</taxon>
        <taxon>Pseudomonadati</taxon>
        <taxon>Pseudomonadota</taxon>
        <taxon>Alphaproteobacteria</taxon>
        <taxon>Hyphomicrobiales</taxon>
        <taxon>Nitrobacteraceae</taxon>
        <taxon>Bradyrhizobium</taxon>
    </lineage>
</organism>
<evidence type="ECO:0000313" key="4">
    <source>
        <dbReference type="EMBL" id="GLR85418.1"/>
    </source>
</evidence>
<dbReference type="InterPro" id="IPR029030">
    <property type="entry name" value="Caspase-like_dom_sf"/>
</dbReference>
<dbReference type="PANTHER" id="PTHR22576">
    <property type="entry name" value="MUCOSA ASSOCIATED LYMPHOID TISSUE LYMPHOMA TRANSLOCATION PROTEIN 1/PARACASPASE"/>
    <property type="match status" value="1"/>
</dbReference>
<dbReference type="InterPro" id="IPR019734">
    <property type="entry name" value="TPR_rpt"/>
</dbReference>
<dbReference type="SUPFAM" id="SSF52129">
    <property type="entry name" value="Caspase-like"/>
    <property type="match status" value="1"/>
</dbReference>
<dbReference type="SUPFAM" id="SSF48452">
    <property type="entry name" value="TPR-like"/>
    <property type="match status" value="1"/>
</dbReference>
<sequence length="474" mass="50609">MPAILKGDFITEEQFMRATVALLLTGLIIAFAGEGLAADPAKIALVIGNAKYPDNELVLNDAANDANDLAEELMHDGFVVDKAINLTGDAMRKALDRFYGRIAQGSVALIFFDGFGVQSNRQTYLLPVDAQIWTEPDVSREGFALEAILGEMHNRGAAIKIALIEASRRNPFERRFRRYSAGLAPVVTPANSLVLYSTGLGSVVTNSKNDHGLFVTELLREMSVPGVSAEQALTNTKDGVVNATNKEQVPWLSSSLTSEFSFTGPAARPPDKPADQTPAKPEPQKTEPPKPACEAAQPDSGASAEDLARDPVIADLSRKIAANGNDAVARYQRGQVYAIRHLYVLAVADFDAVLGLDPKDAEALNNRCWTRAAIGDLQSALADCDQALQIDPGLTDALDSRGLVNLKLGKTTEAIKDYSDAIQRNPRASSSLFGRGIATKRSGGDGAKDIALAKSLDPNIAKEFAGYGVTECAP</sequence>
<evidence type="ECO:0000259" key="3">
    <source>
        <dbReference type="PROSITE" id="PS50208"/>
    </source>
</evidence>
<dbReference type="PROSITE" id="PS50208">
    <property type="entry name" value="CASPASE_P20"/>
    <property type="match status" value="1"/>
</dbReference>
<dbReference type="Pfam" id="PF00656">
    <property type="entry name" value="Peptidase_C14"/>
    <property type="match status" value="1"/>
</dbReference>
<comment type="caution">
    <text evidence="4">The sequence shown here is derived from an EMBL/GenBank/DDBJ whole genome shotgun (WGS) entry which is preliminary data.</text>
</comment>
<gene>
    <name evidence="4" type="ORF">GCM10007857_21290</name>
</gene>
<name>A0ABQ6AZU1_9BRAD</name>